<reference evidence="12" key="1">
    <citation type="journal article" date="2017" name="Appl. Environ. Microbiol.">
        <title>Molecular characterization of an Endozoicomonas-like organism causing infection in king scallop Pecten maximus L.</title>
        <authorList>
            <person name="Cano I."/>
            <person name="van Aerle R."/>
            <person name="Ross S."/>
            <person name="Verner-Jeffreys D.W."/>
            <person name="Paley R.K."/>
            <person name="Rimmer G."/>
            <person name="Ryder D."/>
            <person name="Hooper P."/>
            <person name="Stone D."/>
            <person name="Feist S.W."/>
        </authorList>
    </citation>
    <scope>NUCLEOTIDE SEQUENCE</scope>
</reference>
<keyword evidence="7" id="KW-0274">FAD</keyword>
<dbReference type="InterPro" id="IPR023032">
    <property type="entry name" value="tRNA_MAMT_biosynth_bifunc_MnmC"/>
</dbReference>
<dbReference type="InterPro" id="IPR047785">
    <property type="entry name" value="tRNA_MNMC2"/>
</dbReference>
<evidence type="ECO:0000256" key="8">
    <source>
        <dbReference type="ARBA" id="ARBA00023002"/>
    </source>
</evidence>
<keyword evidence="8" id="KW-0560">Oxidoreductase</keyword>
<dbReference type="Pfam" id="PF05430">
    <property type="entry name" value="Methyltransf_30"/>
    <property type="match status" value="1"/>
</dbReference>
<evidence type="ECO:0000256" key="5">
    <source>
        <dbReference type="ARBA" id="ARBA00022691"/>
    </source>
</evidence>
<dbReference type="InterPro" id="IPR006076">
    <property type="entry name" value="FAD-dep_OxRdtase"/>
</dbReference>
<dbReference type="GO" id="GO:0016645">
    <property type="term" value="F:oxidoreductase activity, acting on the CH-NH group of donors"/>
    <property type="evidence" value="ECO:0007669"/>
    <property type="project" value="InterPro"/>
</dbReference>
<dbReference type="NCBIfam" id="TIGR03197">
    <property type="entry name" value="MnmC_Cterm"/>
    <property type="match status" value="1"/>
</dbReference>
<evidence type="ECO:0000256" key="2">
    <source>
        <dbReference type="ARBA" id="ARBA00022603"/>
    </source>
</evidence>
<dbReference type="InterPro" id="IPR029063">
    <property type="entry name" value="SAM-dependent_MTases_sf"/>
</dbReference>
<dbReference type="GO" id="GO:0032259">
    <property type="term" value="P:methylation"/>
    <property type="evidence" value="ECO:0007669"/>
    <property type="project" value="UniProtKB-KW"/>
</dbReference>
<dbReference type="AlphaFoldDB" id="A0A2H9T5M6"/>
<keyword evidence="9" id="KW-0511">Multifunctional enzyme</keyword>
<organism evidence="12">
    <name type="scientific">invertebrate metagenome</name>
    <dbReference type="NCBI Taxonomy" id="1711999"/>
    <lineage>
        <taxon>unclassified sequences</taxon>
        <taxon>metagenomes</taxon>
        <taxon>organismal metagenomes</taxon>
    </lineage>
</organism>
<comment type="caution">
    <text evidence="12">The sequence shown here is derived from an EMBL/GenBank/DDBJ whole genome shotgun (WGS) entry which is preliminary data.</text>
</comment>
<dbReference type="PANTHER" id="PTHR13847">
    <property type="entry name" value="SARCOSINE DEHYDROGENASE-RELATED"/>
    <property type="match status" value="1"/>
</dbReference>
<name>A0A2H9T5M6_9ZZZZ</name>
<evidence type="ECO:0000256" key="1">
    <source>
        <dbReference type="ARBA" id="ARBA00022490"/>
    </source>
</evidence>
<dbReference type="GO" id="GO:0002098">
    <property type="term" value="P:tRNA wobble uridine modification"/>
    <property type="evidence" value="ECO:0007669"/>
    <property type="project" value="TreeGrafter"/>
</dbReference>
<evidence type="ECO:0000259" key="10">
    <source>
        <dbReference type="Pfam" id="PF01266"/>
    </source>
</evidence>
<evidence type="ECO:0000256" key="4">
    <source>
        <dbReference type="ARBA" id="ARBA00022679"/>
    </source>
</evidence>
<gene>
    <name evidence="12" type="primary">mnmC</name>
    <name evidence="12" type="ORF">CI610_02555</name>
</gene>
<dbReference type="GO" id="GO:0005737">
    <property type="term" value="C:cytoplasm"/>
    <property type="evidence" value="ECO:0007669"/>
    <property type="project" value="TreeGrafter"/>
</dbReference>
<dbReference type="InterPro" id="IPR036188">
    <property type="entry name" value="FAD/NAD-bd_sf"/>
</dbReference>
<dbReference type="NCBIfam" id="NF002481">
    <property type="entry name" value="PRK01747.1-2"/>
    <property type="match status" value="1"/>
</dbReference>
<dbReference type="GO" id="GO:0004808">
    <property type="term" value="F:tRNA (5-methylaminomethyl-2-thiouridylate)(34)-methyltransferase activity"/>
    <property type="evidence" value="ECO:0007669"/>
    <property type="project" value="InterPro"/>
</dbReference>
<keyword evidence="6" id="KW-0819">tRNA processing</keyword>
<keyword evidence="3" id="KW-0285">Flavoprotein</keyword>
<dbReference type="Gene3D" id="3.50.50.60">
    <property type="entry name" value="FAD/NAD(P)-binding domain"/>
    <property type="match status" value="1"/>
</dbReference>
<feature type="domain" description="MnmC-like methyltransferase" evidence="11">
    <location>
        <begin position="125"/>
        <end position="245"/>
    </location>
</feature>
<dbReference type="PANTHER" id="PTHR13847:SF283">
    <property type="entry name" value="TRNA 5-METHYLAMINOMETHYL-2-THIOURIDINE BIOSYNTHESIS BIFUNCTIONAL PROTEIN MNMC"/>
    <property type="match status" value="1"/>
</dbReference>
<protein>
    <submittedName>
        <fullName evidence="12">tRNA 5-methylaminomethyl-2-thiouridine biosynthesis bifunctional protein MnmC</fullName>
    </submittedName>
</protein>
<keyword evidence="4" id="KW-0808">Transferase</keyword>
<dbReference type="InterPro" id="IPR008471">
    <property type="entry name" value="MnmC-like_methylTransf"/>
</dbReference>
<proteinExistence type="inferred from homology"/>
<keyword evidence="1" id="KW-0963">Cytoplasm</keyword>
<dbReference type="SUPFAM" id="SSF51905">
    <property type="entry name" value="FAD/NAD(P)-binding domain"/>
    <property type="match status" value="1"/>
</dbReference>
<evidence type="ECO:0000256" key="6">
    <source>
        <dbReference type="ARBA" id="ARBA00022694"/>
    </source>
</evidence>
<feature type="domain" description="FAD dependent oxidoreductase" evidence="10">
    <location>
        <begin position="284"/>
        <end position="647"/>
    </location>
</feature>
<dbReference type="Pfam" id="PF01266">
    <property type="entry name" value="DAO"/>
    <property type="match status" value="1"/>
</dbReference>
<evidence type="ECO:0000259" key="11">
    <source>
        <dbReference type="Pfam" id="PF05430"/>
    </source>
</evidence>
<dbReference type="HAMAP" id="MF_01102">
    <property type="entry name" value="MnmC"/>
    <property type="match status" value="1"/>
</dbReference>
<accession>A0A2H9T5M6</accession>
<dbReference type="Gene3D" id="3.30.9.10">
    <property type="entry name" value="D-Amino Acid Oxidase, subunit A, domain 2"/>
    <property type="match status" value="1"/>
</dbReference>
<dbReference type="SUPFAM" id="SSF54373">
    <property type="entry name" value="FAD-linked reductases, C-terminal domain"/>
    <property type="match status" value="1"/>
</dbReference>
<dbReference type="NCBIfam" id="NF033855">
    <property type="entry name" value="tRNA_MNMC2"/>
    <property type="match status" value="1"/>
</dbReference>
<evidence type="ECO:0000313" key="12">
    <source>
        <dbReference type="EMBL" id="PJE78502.1"/>
    </source>
</evidence>
<dbReference type="Gene3D" id="3.40.50.150">
    <property type="entry name" value="Vaccinia Virus protein VP39"/>
    <property type="match status" value="1"/>
</dbReference>
<evidence type="ECO:0000256" key="9">
    <source>
        <dbReference type="ARBA" id="ARBA00023268"/>
    </source>
</evidence>
<sequence length="678" mass="75707">MDNTILHISSPKKTAILSWDEQGRPSSTKFNDIYFSNDSGIEETRYVFLQHNHLKERFSALNENNFPSSNFVIGETGFGTGLNFLCTWQLFDTVAPSSATLHFISTEKYLLTPTDLEQALSLWPELKYYSKNLIQCWIPATTGQQHLVFENGRIKLTLLCGDILVTLPDLEGKVDAWFLDGFAPSKNPTMWQTNLFQTIAKKSHSNATYATFTAARSVRDGLTEAGFSVEKTKGFGHKRDMVCGQRLASSPISIKSSDKRTYNRPIWLTLPNHCNQEARKKTAIVIGGGLSGTSSAHALTQRGWKVTLIDRHHTLAAEASGNAQGLLYTKLSAHNTPLSQFIMAGYSYTVNYLRQYENNTELYNPCGLIQTAFLSEMEERQKELDTYFPNDVLTYLNADELSQIAGFPIHYNGLYFPKSGWVNPPSLCHHMAAHPKVTVKTGYTIDQLERYNGQWKAISQGTVIAEASVVIVACATSTRCIPLLRHLPLKGIRGQTTKAKATEQSRKLKTCVCSDGYVTPPREGFHTLGATFDFKSQSLILRDQDNKDNLSIQHQYFPDFAKTLQQDEQSIKGGIAGFRSTTPDYLPLVGAVAHETAFIEDYAPLRKNSKYKLTGLPQYIEGLYVNAGHGSRGLVTCPLSGEVLAALICDEPNPLPQHLIDNLNPNRFLARDLIRNKR</sequence>
<dbReference type="EMBL" id="NSIT01000168">
    <property type="protein sequence ID" value="PJE78502.1"/>
    <property type="molecule type" value="Genomic_DNA"/>
</dbReference>
<dbReference type="InterPro" id="IPR017610">
    <property type="entry name" value="tRNA_S-uridine_synth_MnmC_C"/>
</dbReference>
<keyword evidence="5" id="KW-0949">S-adenosyl-L-methionine</keyword>
<keyword evidence="2" id="KW-0489">Methyltransferase</keyword>
<evidence type="ECO:0000256" key="7">
    <source>
        <dbReference type="ARBA" id="ARBA00022827"/>
    </source>
</evidence>
<evidence type="ECO:0000256" key="3">
    <source>
        <dbReference type="ARBA" id="ARBA00022630"/>
    </source>
</evidence>